<keyword evidence="11" id="KW-0694">RNA-binding</keyword>
<dbReference type="GO" id="GO:0016787">
    <property type="term" value="F:hydrolase activity"/>
    <property type="evidence" value="ECO:0007669"/>
    <property type="project" value="UniProtKB-KW"/>
</dbReference>
<dbReference type="Gene3D" id="1.10.510.10">
    <property type="entry name" value="Transferase(Phosphotransferase) domain 1"/>
    <property type="match status" value="1"/>
</dbReference>
<comment type="caution">
    <text evidence="23">The sequence shown here is derived from an EMBL/GenBank/DDBJ whole genome shotgun (WGS) entry which is preliminary data.</text>
</comment>
<feature type="compositionally biased region" description="Low complexity" evidence="18">
    <location>
        <begin position="1525"/>
        <end position="1540"/>
    </location>
</feature>
<dbReference type="SMART" id="SM00490">
    <property type="entry name" value="HELICc"/>
    <property type="match status" value="1"/>
</dbReference>
<feature type="compositionally biased region" description="Low complexity" evidence="18">
    <location>
        <begin position="1413"/>
        <end position="1427"/>
    </location>
</feature>
<dbReference type="SUPFAM" id="SSF52540">
    <property type="entry name" value="P-loop containing nucleoside triphosphate hydrolases"/>
    <property type="match status" value="1"/>
</dbReference>
<dbReference type="InterPro" id="IPR036322">
    <property type="entry name" value="WD40_repeat_dom_sf"/>
</dbReference>
<dbReference type="PROSITE" id="PS51194">
    <property type="entry name" value="HELICASE_CTER"/>
    <property type="match status" value="1"/>
</dbReference>
<dbReference type="SUPFAM" id="SSF56112">
    <property type="entry name" value="Protein kinase-like (PK-like)"/>
    <property type="match status" value="1"/>
</dbReference>
<feature type="domain" description="Helicase ATP-binding" evidence="20">
    <location>
        <begin position="1783"/>
        <end position="1953"/>
    </location>
</feature>
<dbReference type="SMART" id="SM00220">
    <property type="entry name" value="S_TKc"/>
    <property type="match status" value="1"/>
</dbReference>
<keyword evidence="7" id="KW-0418">Kinase</keyword>
<evidence type="ECO:0000256" key="3">
    <source>
        <dbReference type="ARBA" id="ARBA00022527"/>
    </source>
</evidence>
<feature type="region of interest" description="Disordered" evidence="18">
    <location>
        <begin position="1340"/>
        <end position="1712"/>
    </location>
</feature>
<protein>
    <recommendedName>
        <fullName evidence="2">RNA helicase</fullName>
        <ecNumber evidence="2">3.6.4.13</ecNumber>
    </recommendedName>
</protein>
<dbReference type="InterPro" id="IPR017441">
    <property type="entry name" value="Protein_kinase_ATP_BS"/>
</dbReference>
<feature type="compositionally biased region" description="Low complexity" evidence="18">
    <location>
        <begin position="1621"/>
        <end position="1650"/>
    </location>
</feature>
<keyword evidence="9" id="KW-0347">Helicase</keyword>
<evidence type="ECO:0000256" key="8">
    <source>
        <dbReference type="ARBA" id="ARBA00022801"/>
    </source>
</evidence>
<evidence type="ECO:0000256" key="13">
    <source>
        <dbReference type="ARBA" id="ARBA00024352"/>
    </source>
</evidence>
<reference evidence="23" key="2">
    <citation type="submission" date="2020-11" db="EMBL/GenBank/DDBJ databases">
        <authorList>
            <person name="Cecchin M."/>
            <person name="Marcolungo L."/>
            <person name="Rossato M."/>
            <person name="Girolomoni L."/>
            <person name="Cosentino E."/>
            <person name="Cuine S."/>
            <person name="Li-Beisson Y."/>
            <person name="Delledonne M."/>
            <person name="Ballottari M."/>
        </authorList>
    </citation>
    <scope>NUCLEOTIDE SEQUENCE</scope>
    <source>
        <strain evidence="23">211/11P</strain>
        <tissue evidence="23">Whole cell</tissue>
    </source>
</reference>
<feature type="compositionally biased region" description="Low complexity" evidence="18">
    <location>
        <begin position="1503"/>
        <end position="1518"/>
    </location>
</feature>
<evidence type="ECO:0000256" key="15">
    <source>
        <dbReference type="PROSITE-ProRule" id="PRU00552"/>
    </source>
</evidence>
<evidence type="ECO:0000259" key="19">
    <source>
        <dbReference type="PROSITE" id="PS50011"/>
    </source>
</evidence>
<dbReference type="EC" id="3.6.4.13" evidence="2"/>
<evidence type="ECO:0000256" key="10">
    <source>
        <dbReference type="ARBA" id="ARBA00022840"/>
    </source>
</evidence>
<keyword evidence="3" id="KW-0723">Serine/threonine-protein kinase</keyword>
<dbReference type="InterPro" id="IPR008271">
    <property type="entry name" value="Ser/Thr_kinase_AS"/>
</dbReference>
<dbReference type="GO" id="GO:0003724">
    <property type="term" value="F:RNA helicase activity"/>
    <property type="evidence" value="ECO:0007669"/>
    <property type="project" value="UniProtKB-EC"/>
</dbReference>
<feature type="compositionally biased region" description="Low complexity" evidence="18">
    <location>
        <begin position="193"/>
        <end position="208"/>
    </location>
</feature>
<evidence type="ECO:0000259" key="22">
    <source>
        <dbReference type="PROSITE" id="PS51195"/>
    </source>
</evidence>
<evidence type="ECO:0000256" key="6">
    <source>
        <dbReference type="ARBA" id="ARBA00022741"/>
    </source>
</evidence>
<dbReference type="InterPro" id="IPR015943">
    <property type="entry name" value="WD40/YVTN_repeat-like_dom_sf"/>
</dbReference>
<keyword evidence="4" id="KW-0396">Initiation factor</keyword>
<evidence type="ECO:0000313" key="23">
    <source>
        <dbReference type="EMBL" id="KAI3424784.1"/>
    </source>
</evidence>
<feature type="short sequence motif" description="Q motif" evidence="15">
    <location>
        <begin position="1752"/>
        <end position="1780"/>
    </location>
</feature>
<dbReference type="Gene3D" id="2.130.10.10">
    <property type="entry name" value="YVTN repeat-like/Quinoprotein amine dehydrogenase"/>
    <property type="match status" value="1"/>
</dbReference>
<dbReference type="Pfam" id="PF23754">
    <property type="entry name" value="Beta-prop_IP5PC_F"/>
    <property type="match status" value="1"/>
</dbReference>
<dbReference type="InterPro" id="IPR011545">
    <property type="entry name" value="DEAD/DEAH_box_helicase_dom"/>
</dbReference>
<evidence type="ECO:0000256" key="4">
    <source>
        <dbReference type="ARBA" id="ARBA00022540"/>
    </source>
</evidence>
<name>A0A9D4TG32_CHLVU</name>
<evidence type="ECO:0000259" key="20">
    <source>
        <dbReference type="PROSITE" id="PS51192"/>
    </source>
</evidence>
<keyword evidence="24" id="KW-1185">Reference proteome</keyword>
<comment type="similarity">
    <text evidence="1">Belongs to the protein kinase superfamily. TKL Ser/Thr protein kinase family. ROCO subfamily.</text>
</comment>
<keyword evidence="8" id="KW-0378">Hydrolase</keyword>
<dbReference type="PROSITE" id="PS51195">
    <property type="entry name" value="Q_MOTIF"/>
    <property type="match status" value="1"/>
</dbReference>
<evidence type="ECO:0000259" key="21">
    <source>
        <dbReference type="PROSITE" id="PS51194"/>
    </source>
</evidence>
<feature type="compositionally biased region" description="Low complexity" evidence="18">
    <location>
        <begin position="1667"/>
        <end position="1682"/>
    </location>
</feature>
<feature type="compositionally biased region" description="Low complexity" evidence="18">
    <location>
        <begin position="1484"/>
        <end position="1495"/>
    </location>
</feature>
<organism evidence="23 24">
    <name type="scientific">Chlorella vulgaris</name>
    <name type="common">Green alga</name>
    <dbReference type="NCBI Taxonomy" id="3077"/>
    <lineage>
        <taxon>Eukaryota</taxon>
        <taxon>Viridiplantae</taxon>
        <taxon>Chlorophyta</taxon>
        <taxon>core chlorophytes</taxon>
        <taxon>Trebouxiophyceae</taxon>
        <taxon>Chlorellales</taxon>
        <taxon>Chlorellaceae</taxon>
        <taxon>Chlorella clade</taxon>
        <taxon>Chlorella</taxon>
    </lineage>
</organism>
<evidence type="ECO:0000256" key="2">
    <source>
        <dbReference type="ARBA" id="ARBA00012552"/>
    </source>
</evidence>
<dbReference type="EMBL" id="SIDB01000012">
    <property type="protein sequence ID" value="KAI3424784.1"/>
    <property type="molecule type" value="Genomic_DNA"/>
</dbReference>
<dbReference type="Gene3D" id="3.30.200.20">
    <property type="entry name" value="Phosphorylase Kinase, domain 1"/>
    <property type="match status" value="1"/>
</dbReference>
<feature type="domain" description="Protein kinase" evidence="19">
    <location>
        <begin position="784"/>
        <end position="1079"/>
    </location>
</feature>
<feature type="domain" description="DEAD-box RNA helicase Q" evidence="22">
    <location>
        <begin position="1752"/>
        <end position="1780"/>
    </location>
</feature>
<dbReference type="Gene3D" id="3.40.50.300">
    <property type="entry name" value="P-loop containing nucleotide triphosphate hydrolases"/>
    <property type="match status" value="2"/>
</dbReference>
<dbReference type="InterPro" id="IPR056454">
    <property type="entry name" value="Beta-prop_IP5PC_F"/>
</dbReference>
<dbReference type="FunFam" id="3.40.50.300:FF:000089">
    <property type="entry name" value="Eukaryotic initiation factor 4A-II"/>
    <property type="match status" value="1"/>
</dbReference>
<feature type="compositionally biased region" description="Gly residues" evidence="18">
    <location>
        <begin position="1683"/>
        <end position="1695"/>
    </location>
</feature>
<dbReference type="GO" id="GO:0005524">
    <property type="term" value="F:ATP binding"/>
    <property type="evidence" value="ECO:0007669"/>
    <property type="project" value="UniProtKB-UniRule"/>
</dbReference>
<dbReference type="Pfam" id="PF00271">
    <property type="entry name" value="Helicase_C"/>
    <property type="match status" value="1"/>
</dbReference>
<evidence type="ECO:0000256" key="5">
    <source>
        <dbReference type="ARBA" id="ARBA00022679"/>
    </source>
</evidence>
<evidence type="ECO:0000256" key="12">
    <source>
        <dbReference type="ARBA" id="ARBA00022917"/>
    </source>
</evidence>
<keyword evidence="6 16" id="KW-0547">Nucleotide-binding</keyword>
<feature type="region of interest" description="Disordered" evidence="18">
    <location>
        <begin position="164"/>
        <end position="253"/>
    </location>
</feature>
<dbReference type="GO" id="GO:0003743">
    <property type="term" value="F:translation initiation factor activity"/>
    <property type="evidence" value="ECO:0007669"/>
    <property type="project" value="UniProtKB-KW"/>
</dbReference>
<dbReference type="PROSITE" id="PS00039">
    <property type="entry name" value="DEAD_ATP_HELICASE"/>
    <property type="match status" value="1"/>
</dbReference>
<evidence type="ECO:0000256" key="11">
    <source>
        <dbReference type="ARBA" id="ARBA00022884"/>
    </source>
</evidence>
<accession>A0A9D4TG32</accession>
<dbReference type="Proteomes" id="UP001055712">
    <property type="component" value="Unassembled WGS sequence"/>
</dbReference>
<feature type="domain" description="Helicase C-terminal" evidence="21">
    <location>
        <begin position="1964"/>
        <end position="2125"/>
    </location>
</feature>
<proteinExistence type="inferred from homology"/>
<comment type="similarity">
    <text evidence="13">Belongs to the DEAD box helicase family. eIF4A subfamily.</text>
</comment>
<reference evidence="23" key="1">
    <citation type="journal article" date="2019" name="Plant J.">
        <title>Chlorella vulgaris genome assembly and annotation reveals the molecular basis for metabolic acclimation to high light conditions.</title>
        <authorList>
            <person name="Cecchin M."/>
            <person name="Marcolungo L."/>
            <person name="Rossato M."/>
            <person name="Girolomoni L."/>
            <person name="Cosentino E."/>
            <person name="Cuine S."/>
            <person name="Li-Beisson Y."/>
            <person name="Delledonne M."/>
            <person name="Ballottari M."/>
        </authorList>
    </citation>
    <scope>NUCLEOTIDE SEQUENCE</scope>
    <source>
        <strain evidence="23">211/11P</strain>
    </source>
</reference>
<dbReference type="Pfam" id="PF00270">
    <property type="entry name" value="DEAD"/>
    <property type="match status" value="1"/>
</dbReference>
<dbReference type="InterPro" id="IPR014014">
    <property type="entry name" value="RNA_helicase_DEAD_Q_motif"/>
</dbReference>
<dbReference type="PANTHER" id="PTHR47958">
    <property type="entry name" value="ATP-DEPENDENT RNA HELICASE DBP3"/>
    <property type="match status" value="1"/>
</dbReference>
<dbReference type="InterPro" id="IPR000719">
    <property type="entry name" value="Prot_kinase_dom"/>
</dbReference>
<comment type="catalytic activity">
    <reaction evidence="14">
        <text>ATP + H2O = ADP + phosphate + H(+)</text>
        <dbReference type="Rhea" id="RHEA:13065"/>
        <dbReference type="ChEBI" id="CHEBI:15377"/>
        <dbReference type="ChEBI" id="CHEBI:15378"/>
        <dbReference type="ChEBI" id="CHEBI:30616"/>
        <dbReference type="ChEBI" id="CHEBI:43474"/>
        <dbReference type="ChEBI" id="CHEBI:456216"/>
        <dbReference type="EC" id="3.6.4.13"/>
    </reaction>
</comment>
<dbReference type="FunFam" id="3.40.50.300:FF:000031">
    <property type="entry name" value="Eukaryotic initiation factor 4A-III"/>
    <property type="match status" value="1"/>
</dbReference>
<sequence>MAASPFAAAAALGPIGSFEPFTHDENRQALTDLFTTRSLQHSEAQLLQRCTAAVEQCRRDLQDLRAACKAANSHREKCAELLGAATEAVVALEDMLYDPNIDMQLERSLQQLSSRVQTALDKGEAVVRVYGSMNGIMKLASRMCSPGTGYKFDDAIKDLTTLAKQARMQRQPGPRFSTGPSSATGGMDGRSSAPATTAAVTPNAMTPAVSNSNQSTVLPFGSAPISSPTGRGSGPSSTAPSGLPPLDEVSVQLPPLPLAQGSGQAFMVGDRQVPEEAMHWQKVRKGGSRQAITAMVHVPPREVGHLGRLWYYLSKSVFSSGSLFIVDLSSGVDVEVKEARSDKTFTCMHLDDASNFIWTGHSNGHIRVWDAEKQEALLDGVKVFGHPVSTITTDELGRCWVGGDKGRIKSYKLEWSEQSGVALGWKLVLRGELNVVSDGIPEPDWEPVVGDGMTWHPLAKESAHYGPVRTIAAAAGRVWTCGGSSAFAVLKEWTPDGILVDTHSMRSMEDSPGLINHMVIVSPIAIVQESQRQRNTGSQSQALSSFTTTTSLAIASRAPATVLVEVDMPWQLLTAHDNGVVQVWGYIDVNRALVPLVRIGDRVAPALRIVVCEPLGCIITTHNDGKVRVRPIHHPRSARGLKIVYQEGSVSTIREVNMPSVQLDTSRSGLSSALGGRIGVVTASNSATIKLWPVAELRRLAEDGSVDVQGAMAEPAQWPVFQFTPFGLKQYLEEQLLAQQQMSMEYDTSIDDDARRSSRGAMEAFEQVVFGEENNRWQIDWKDLTRTRIIGEGAFGKVWLGRWQETDVAIKQLGSLSALGVETGSIQHDSTGGLKLNKEVQRALEKEVGLLKEMRHPNIILFMGVVLDPAAVVTEYCARGSLYDLLQEAREKPALKRALDWPRRVVMALDAAKGMLYLHGHKPAIIHRDLKSPNLLVEKNWKVKVTDFNLSKATQASQNNVMSSIQAINPRWQPPEVILRQEYTKASDVYAFGLILWELLTWELPFQNMSVLQIMLNITQQNARPPVPDQYGASALPGGTFSGYDEYVGLMRRCWAEDPDARPTFEKVIADLRKVANILSEARDAATLRPSLGTAHSRNMSRQSMAAILAAGPAAGAPARVPSPPPAAAIAVPAAAAADNSIDVLAAMTAQLDSAYREGQSQGHPSVRSDGGSERGNISTQVSQVSYAATSWGGTSPSLAGAASGASVISTPVPVMSPFDASGPFGSGGTSSGGTGAFGGSVGGAPPAAALQAAALLASGGAVPSDGVSASAGSPQTSWYGGVGAGPFSASAGSPQASWYGAGAAPVPGQTVSSAGPPPPSPFGGGADVSIGLVVSSAGAPPPSPFGDGVQALRGQTVSSAGPPPPSPFGGDASLPGQTVSSAGPPPPSPFGGDASLPGQTVSSAGPPPPSPFGGNPSLPGQTVSSAGPPPPSPFGGDASLPGQTVSSAGPPPPSPFGGDPSLPGQTVSSAGPPPPSPFGGGTAAPAGQPISSAAPAPPSPFGDVASVGGGQAVSSAAAPPPSPFGDAPAAGGGQAISSAAPPPPSPFGDGGFSVPPMLAAAQPPSAASSDAGTGAPRLGRLSPYAARSPRSGSPANRAQLDAASLPPTVLEATPSMERTAAAAGGSPLAAAAPQDSKSSGRSSSSNRNSQLVDSALTADAGRVPRSSGSSGGTAAIGDEAAAGGGAEAQDGGGLQSRSSAKPACSPHPDKLAIMAEGGNAYDARAFDQKMEEVMGDGQTSEYFTDWNESFESFDQMSLHENLLRGIYAYGFEKPSAIQQKGIVPFGKGLDVIQQAQSGTGKTATFCAGILQNLDYSLVECQALVLAPTRELAQQIEKVMRALGDYLSVKCHACVGGTSVREDTRILQGGVHVVVGTPGRVYDMLRRRALRADSIKMFVLDEADEMLSRGFKDQIYDIFQLLPPKIQVGVFSATLPPEALEITRKFMSKPVRILVKRDELTLEGIKQFYVNVEREDWKLDTLCDLYETLAITQSVIFANTRRKVDWLTDKMRERDHTVSATHGDMDQNTRDVIMREFRSGSSRVLITTDLLARGIDVQQVSLVINYDLPNNPENYLHRIGRSGRFGRKGVAINFVTTDDEPLLKDIQRFYNTVIEELPSNIADLI</sequence>
<dbReference type="InterPro" id="IPR001245">
    <property type="entry name" value="Ser-Thr/Tyr_kinase_cat_dom"/>
</dbReference>
<dbReference type="PROSITE" id="PS00107">
    <property type="entry name" value="PROTEIN_KINASE_ATP"/>
    <property type="match status" value="1"/>
</dbReference>
<evidence type="ECO:0000256" key="18">
    <source>
        <dbReference type="SAM" id="MobiDB-lite"/>
    </source>
</evidence>
<dbReference type="SMART" id="SM00487">
    <property type="entry name" value="DEXDc"/>
    <property type="match status" value="1"/>
</dbReference>
<feature type="binding site" evidence="16">
    <location>
        <position position="811"/>
    </location>
    <ligand>
        <name>ATP</name>
        <dbReference type="ChEBI" id="CHEBI:30616"/>
    </ligand>
</feature>
<keyword evidence="17" id="KW-0175">Coiled coil</keyword>
<dbReference type="InterPro" id="IPR011009">
    <property type="entry name" value="Kinase-like_dom_sf"/>
</dbReference>
<dbReference type="PROSITE" id="PS50011">
    <property type="entry name" value="PROTEIN_KINASE_DOM"/>
    <property type="match status" value="1"/>
</dbReference>
<evidence type="ECO:0000256" key="1">
    <source>
        <dbReference type="ARBA" id="ARBA00008171"/>
    </source>
</evidence>
<keyword evidence="5" id="KW-0808">Transferase</keyword>
<keyword evidence="10 16" id="KW-0067">ATP-binding</keyword>
<feature type="region of interest" description="Disordered" evidence="18">
    <location>
        <begin position="1156"/>
        <end position="1177"/>
    </location>
</feature>
<feature type="compositionally biased region" description="Low complexity" evidence="18">
    <location>
        <begin position="1457"/>
        <end position="1471"/>
    </location>
</feature>
<evidence type="ECO:0000256" key="7">
    <source>
        <dbReference type="ARBA" id="ARBA00022777"/>
    </source>
</evidence>
<dbReference type="InterPro" id="IPR001650">
    <property type="entry name" value="Helicase_C-like"/>
</dbReference>
<dbReference type="SUPFAM" id="SSF50978">
    <property type="entry name" value="WD40 repeat-like"/>
    <property type="match status" value="1"/>
</dbReference>
<feature type="coiled-coil region" evidence="17">
    <location>
        <begin position="47"/>
        <end position="74"/>
    </location>
</feature>
<evidence type="ECO:0000256" key="14">
    <source>
        <dbReference type="ARBA" id="ARBA00047984"/>
    </source>
</evidence>
<dbReference type="OrthoDB" id="4062651at2759"/>
<dbReference type="InterPro" id="IPR027417">
    <property type="entry name" value="P-loop_NTPase"/>
</dbReference>
<dbReference type="Pfam" id="PF07714">
    <property type="entry name" value="PK_Tyr_Ser-Thr"/>
    <property type="match status" value="1"/>
</dbReference>
<dbReference type="GO" id="GO:0004674">
    <property type="term" value="F:protein serine/threonine kinase activity"/>
    <property type="evidence" value="ECO:0007669"/>
    <property type="project" value="UniProtKB-KW"/>
</dbReference>
<feature type="compositionally biased region" description="Low complexity" evidence="18">
    <location>
        <begin position="224"/>
        <end position="245"/>
    </location>
</feature>
<dbReference type="CDD" id="cd18787">
    <property type="entry name" value="SF2_C_DEAD"/>
    <property type="match status" value="1"/>
</dbReference>
<dbReference type="GO" id="GO:0003723">
    <property type="term" value="F:RNA binding"/>
    <property type="evidence" value="ECO:0007669"/>
    <property type="project" value="UniProtKB-KW"/>
</dbReference>
<feature type="region of interest" description="Disordered" evidence="18">
    <location>
        <begin position="1306"/>
        <end position="1327"/>
    </location>
</feature>
<dbReference type="PROSITE" id="PS00108">
    <property type="entry name" value="PROTEIN_KINASE_ST"/>
    <property type="match status" value="1"/>
</dbReference>
<dbReference type="PROSITE" id="PS51192">
    <property type="entry name" value="HELICASE_ATP_BIND_1"/>
    <property type="match status" value="1"/>
</dbReference>
<keyword evidence="12" id="KW-0648">Protein biosynthesis</keyword>
<dbReference type="CDD" id="cd17939">
    <property type="entry name" value="DEADc_EIF4A"/>
    <property type="match status" value="1"/>
</dbReference>
<feature type="compositionally biased region" description="Low complexity" evidence="18">
    <location>
        <begin position="1553"/>
        <end position="1572"/>
    </location>
</feature>
<evidence type="ECO:0000256" key="17">
    <source>
        <dbReference type="SAM" id="Coils"/>
    </source>
</evidence>
<evidence type="ECO:0000256" key="16">
    <source>
        <dbReference type="PROSITE-ProRule" id="PRU10141"/>
    </source>
</evidence>
<dbReference type="InterPro" id="IPR014001">
    <property type="entry name" value="Helicase_ATP-bd"/>
</dbReference>
<evidence type="ECO:0000256" key="9">
    <source>
        <dbReference type="ARBA" id="ARBA00022806"/>
    </source>
</evidence>
<dbReference type="InterPro" id="IPR000629">
    <property type="entry name" value="RNA-helicase_DEAD-box_CS"/>
</dbReference>
<evidence type="ECO:0000313" key="24">
    <source>
        <dbReference type="Proteomes" id="UP001055712"/>
    </source>
</evidence>
<gene>
    <name evidence="23" type="ORF">D9Q98_008172</name>
</gene>
<dbReference type="CDD" id="cd13999">
    <property type="entry name" value="STKc_MAP3K-like"/>
    <property type="match status" value="1"/>
</dbReference>